<keyword evidence="6" id="KW-1185">Reference proteome</keyword>
<evidence type="ECO:0000313" key="6">
    <source>
        <dbReference type="Proteomes" id="UP000019375"/>
    </source>
</evidence>
<sequence length="498" mass="57175">MSYEVGDRVRIGEELCIIRYIGEIHKWPGFIAYGVEWDNADRGKNSGVLDGKEYFKALVPSAGSFIKETTWFKRVLPGVSFCQAFYGKYMTNYRRDDIYLGSKKVQNFGLGELAIERKSLKILRSVCLDHCDVSTMVCDYSEMLDCFANVSEFDLSYNLLSDFKQICEFLNHLNGLNTLDLSGNYFSKGWDNLESFLFPQVKHLYMSCCHLNLSKLQVILKLFPSIEVLNISQNNFGNFNTTIINFPTTLEELVISGSGLTCIPSNLSQGHIKNLNVSHNHIDTISLVQTETLTHLDISYNAIQSWKELDELNNNFPELSSLRINGNPLFARENDHLAQFYQMIARFNNLTVLNGSLLSNYERKEAIFYFVSQVRKGLMEYDKDTKLWLRLCRVVGSDSETISERKSWFDTHVLHIQAVHEETHVVVNLSVLSCYSVRNLKRMICEKLHLDLTEVKICYMAVPSILSEISQEFCPVSDLNLHNGERIYVRQMIPKPSN</sequence>
<keyword evidence="1" id="KW-0433">Leucine-rich repeat</keyword>
<keyword evidence="2" id="KW-0677">Repeat</keyword>
<name>A0A8J2TBV9_ZYGB2</name>
<dbReference type="GO" id="GO:0005737">
    <property type="term" value="C:cytoplasm"/>
    <property type="evidence" value="ECO:0007669"/>
    <property type="project" value="TreeGrafter"/>
</dbReference>
<organism evidence="5 6">
    <name type="scientific">Zygosaccharomyces bailii (strain CLIB 213 / ATCC 58445 / CBS 680 / BCRC 21525 / NBRC 1098 / NCYC 1416 / NRRL Y-2227)</name>
    <dbReference type="NCBI Taxonomy" id="1333698"/>
    <lineage>
        <taxon>Eukaryota</taxon>
        <taxon>Fungi</taxon>
        <taxon>Dikarya</taxon>
        <taxon>Ascomycota</taxon>
        <taxon>Saccharomycotina</taxon>
        <taxon>Saccharomycetes</taxon>
        <taxon>Saccharomycetales</taxon>
        <taxon>Saccharomycetaceae</taxon>
        <taxon>Zygosaccharomyces</taxon>
    </lineage>
</organism>
<dbReference type="PROSITE" id="PS00845">
    <property type="entry name" value="CAP_GLY_1"/>
    <property type="match status" value="1"/>
</dbReference>
<dbReference type="SUPFAM" id="SSF54236">
    <property type="entry name" value="Ubiquitin-like"/>
    <property type="match status" value="1"/>
</dbReference>
<protein>
    <submittedName>
        <fullName evidence="5">ZYBA0S12-02850g1_1</fullName>
    </submittedName>
</protein>
<evidence type="ECO:0000256" key="2">
    <source>
        <dbReference type="ARBA" id="ARBA00022737"/>
    </source>
</evidence>
<proteinExistence type="predicted"/>
<dbReference type="OrthoDB" id="5273213at2759"/>
<dbReference type="PANTHER" id="PTHR15454">
    <property type="entry name" value="NISCHARIN RELATED"/>
    <property type="match status" value="1"/>
</dbReference>
<feature type="domain" description="CAP-Gly" evidence="4">
    <location>
        <begin position="34"/>
        <end position="67"/>
    </location>
</feature>
<dbReference type="SMART" id="SM01052">
    <property type="entry name" value="CAP_GLY"/>
    <property type="match status" value="1"/>
</dbReference>
<accession>A0A8J2TBV9</accession>
<evidence type="ECO:0000313" key="5">
    <source>
        <dbReference type="EMBL" id="CDF91608.1"/>
    </source>
</evidence>
<dbReference type="AlphaFoldDB" id="A0A8J2TBV9"/>
<dbReference type="InterPro" id="IPR029071">
    <property type="entry name" value="Ubiquitin-like_domsf"/>
</dbReference>
<dbReference type="InterPro" id="IPR036859">
    <property type="entry name" value="CAP-Gly_dom_sf"/>
</dbReference>
<gene>
    <name evidence="5" type="ORF">BN860_02850g</name>
</gene>
<dbReference type="Pfam" id="PF01302">
    <property type="entry name" value="CAP_GLY"/>
    <property type="match status" value="1"/>
</dbReference>
<evidence type="ECO:0000256" key="1">
    <source>
        <dbReference type="ARBA" id="ARBA00022614"/>
    </source>
</evidence>
<dbReference type="SUPFAM" id="SSF52047">
    <property type="entry name" value="RNI-like"/>
    <property type="match status" value="1"/>
</dbReference>
<dbReference type="InterPro" id="IPR000938">
    <property type="entry name" value="CAP-Gly_domain"/>
</dbReference>
<dbReference type="Gene3D" id="3.80.10.10">
    <property type="entry name" value="Ribonuclease Inhibitor"/>
    <property type="match status" value="2"/>
</dbReference>
<dbReference type="EMBL" id="HG316465">
    <property type="protein sequence ID" value="CDF91608.1"/>
    <property type="molecule type" value="Genomic_DNA"/>
</dbReference>
<keyword evidence="3" id="KW-0143">Chaperone</keyword>
<dbReference type="InterPro" id="IPR032675">
    <property type="entry name" value="LRR_dom_sf"/>
</dbReference>
<evidence type="ECO:0000259" key="4">
    <source>
        <dbReference type="PROSITE" id="PS50245"/>
    </source>
</evidence>
<dbReference type="Gene3D" id="2.30.30.190">
    <property type="entry name" value="CAP Gly-rich-like domain"/>
    <property type="match status" value="1"/>
</dbReference>
<dbReference type="InterPro" id="IPR001611">
    <property type="entry name" value="Leu-rich_rpt"/>
</dbReference>
<evidence type="ECO:0000256" key="3">
    <source>
        <dbReference type="ARBA" id="ARBA00023186"/>
    </source>
</evidence>
<dbReference type="PROSITE" id="PS51450">
    <property type="entry name" value="LRR"/>
    <property type="match status" value="1"/>
</dbReference>
<reference evidence="6" key="1">
    <citation type="journal article" date="2013" name="Genome Announc.">
        <title>Genome sequence of the food spoilage yeast Zygosaccharomyces bailii CLIB 213(T).</title>
        <authorList>
            <person name="Galeote V."/>
            <person name="Bigey F."/>
            <person name="Devillers H."/>
            <person name="Neuveglise C."/>
            <person name="Dequin S."/>
        </authorList>
    </citation>
    <scope>NUCLEOTIDE SEQUENCE [LARGE SCALE GENOMIC DNA]</scope>
    <source>
        <strain evidence="6">CLIB 213 / ATCC 58445 / CBS 680 / CCRC 21525 / NBRC 1098 / NCYC 1416 / NRRL Y-2227</strain>
    </source>
</reference>
<dbReference type="Proteomes" id="UP000019375">
    <property type="component" value="Unassembled WGS sequence"/>
</dbReference>
<dbReference type="PROSITE" id="PS50245">
    <property type="entry name" value="CAP_GLY_2"/>
    <property type="match status" value="1"/>
</dbReference>
<dbReference type="SUPFAM" id="SSF74924">
    <property type="entry name" value="Cap-Gly domain"/>
    <property type="match status" value="1"/>
</dbReference>